<feature type="transmembrane region" description="Helical" evidence="1">
    <location>
        <begin position="20"/>
        <end position="38"/>
    </location>
</feature>
<dbReference type="PATRIC" id="fig|1141662.3.peg.2184"/>
<evidence type="ECO:0000313" key="3">
    <source>
        <dbReference type="EMBL" id="EKT61481.1"/>
    </source>
</evidence>
<sequence>MKYLKGGGSLPPKEHSLQIIKGFIGGSISILLLGYLTQISNSEWLMAPFGASCVILYAASKAPFAQPRNVIGGHVLSGFIGLVMLYLFGNNLVSVALGVGIALSLMQYFRVTHPPAGANPLVIMLTGQQSLVNWDYLLNPILSGSVLLVMIAFIMNNLGKKSHWPVYWHGVTFNKKDK</sequence>
<organism evidence="3 4">
    <name type="scientific">Providencia burhodogranariea DSM 19968</name>
    <dbReference type="NCBI Taxonomy" id="1141662"/>
    <lineage>
        <taxon>Bacteria</taxon>
        <taxon>Pseudomonadati</taxon>
        <taxon>Pseudomonadota</taxon>
        <taxon>Gammaproteobacteria</taxon>
        <taxon>Enterobacterales</taxon>
        <taxon>Morganellaceae</taxon>
        <taxon>Providencia</taxon>
    </lineage>
</organism>
<dbReference type="EMBL" id="AKKL01000028">
    <property type="protein sequence ID" value="EKT61481.1"/>
    <property type="molecule type" value="Genomic_DNA"/>
</dbReference>
<keyword evidence="4" id="KW-1185">Reference proteome</keyword>
<proteinExistence type="predicted"/>
<dbReference type="InterPro" id="IPR058581">
    <property type="entry name" value="TM_HPP"/>
</dbReference>
<keyword evidence="1" id="KW-1133">Transmembrane helix</keyword>
<dbReference type="PANTHER" id="PTHR33741">
    <property type="entry name" value="TRANSMEMBRANE PROTEIN DDB_G0269096-RELATED"/>
    <property type="match status" value="1"/>
</dbReference>
<dbReference type="Proteomes" id="UP000009336">
    <property type="component" value="Unassembled WGS sequence"/>
</dbReference>
<protein>
    <recommendedName>
        <fullName evidence="2">HPP transmembrane region domain-containing protein</fullName>
    </recommendedName>
</protein>
<dbReference type="AlphaFoldDB" id="K8WNE3"/>
<dbReference type="InterPro" id="IPR007065">
    <property type="entry name" value="HPP"/>
</dbReference>
<dbReference type="HOGENOM" id="CLU_040397_3_0_6"/>
<dbReference type="OrthoDB" id="9811720at2"/>
<dbReference type="STRING" id="1141662.OOA_10756"/>
<evidence type="ECO:0000313" key="4">
    <source>
        <dbReference type="Proteomes" id="UP000009336"/>
    </source>
</evidence>
<keyword evidence="1" id="KW-0812">Transmembrane</keyword>
<name>K8WNE3_9GAMM</name>
<reference evidence="3 4" key="1">
    <citation type="journal article" date="2012" name="BMC Genomics">
        <title>Comparative genomics of bacteria in the genus Providencia isolated from wild Drosophila melanogaster.</title>
        <authorList>
            <person name="Galac M.R."/>
            <person name="Lazzaro B.P."/>
        </authorList>
    </citation>
    <scope>NUCLEOTIDE SEQUENCE [LARGE SCALE GENOMIC DNA]</scope>
    <source>
        <strain evidence="3 4">DSM 19968</strain>
    </source>
</reference>
<accession>K8WNE3</accession>
<dbReference type="Pfam" id="PF04982">
    <property type="entry name" value="TM_HPP"/>
    <property type="match status" value="1"/>
</dbReference>
<keyword evidence="1" id="KW-0472">Membrane</keyword>
<gene>
    <name evidence="3" type="ORF">OOA_10756</name>
</gene>
<evidence type="ECO:0000259" key="2">
    <source>
        <dbReference type="Pfam" id="PF04982"/>
    </source>
</evidence>
<dbReference type="eggNOG" id="COG3448">
    <property type="taxonomic scope" value="Bacteria"/>
</dbReference>
<feature type="transmembrane region" description="Helical" evidence="1">
    <location>
        <begin position="76"/>
        <end position="105"/>
    </location>
</feature>
<dbReference type="PANTHER" id="PTHR33741:SF5">
    <property type="entry name" value="TRANSMEMBRANE PROTEIN DDB_G0269096-RELATED"/>
    <property type="match status" value="1"/>
</dbReference>
<dbReference type="RefSeq" id="WP_008912158.1">
    <property type="nucleotide sequence ID" value="NZ_KB233222.1"/>
</dbReference>
<comment type="caution">
    <text evidence="3">The sequence shown here is derived from an EMBL/GenBank/DDBJ whole genome shotgun (WGS) entry which is preliminary data.</text>
</comment>
<feature type="domain" description="HPP transmembrane region" evidence="2">
    <location>
        <begin position="13"/>
        <end position="165"/>
    </location>
</feature>
<feature type="transmembrane region" description="Helical" evidence="1">
    <location>
        <begin position="44"/>
        <end position="64"/>
    </location>
</feature>
<feature type="transmembrane region" description="Helical" evidence="1">
    <location>
        <begin position="136"/>
        <end position="155"/>
    </location>
</feature>
<evidence type="ECO:0000256" key="1">
    <source>
        <dbReference type="SAM" id="Phobius"/>
    </source>
</evidence>